<dbReference type="InterPro" id="IPR052203">
    <property type="entry name" value="GHMP_Kinase-Related"/>
</dbReference>
<evidence type="ECO:0000313" key="6">
    <source>
        <dbReference type="EMBL" id="SVC32101.1"/>
    </source>
</evidence>
<dbReference type="SUPFAM" id="SSF55060">
    <property type="entry name" value="GHMP Kinase, C-terminal domain"/>
    <property type="match status" value="1"/>
</dbReference>
<keyword evidence="1" id="KW-0808">Transferase</keyword>
<name>A0A382LB53_9ZZZZ</name>
<dbReference type="InterPro" id="IPR006204">
    <property type="entry name" value="GHMP_kinase_N_dom"/>
</dbReference>
<dbReference type="Gene3D" id="3.30.230.120">
    <property type="match status" value="1"/>
</dbReference>
<gene>
    <name evidence="6" type="ORF">METZ01_LOCUS284955</name>
</gene>
<protein>
    <recommendedName>
        <fullName evidence="5">GHMP kinase N-terminal domain-containing protein</fullName>
    </recommendedName>
</protein>
<keyword evidence="3" id="KW-0418">Kinase</keyword>
<keyword evidence="4" id="KW-0067">ATP-binding</keyword>
<evidence type="ECO:0000256" key="4">
    <source>
        <dbReference type="ARBA" id="ARBA00022840"/>
    </source>
</evidence>
<feature type="non-terminal residue" evidence="6">
    <location>
        <position position="1"/>
    </location>
</feature>
<feature type="domain" description="GHMP kinase N-terminal" evidence="5">
    <location>
        <begin position="62"/>
        <end position="138"/>
    </location>
</feature>
<dbReference type="PRINTS" id="PR00959">
    <property type="entry name" value="MEVGALKINASE"/>
</dbReference>
<proteinExistence type="predicted"/>
<reference evidence="6" key="1">
    <citation type="submission" date="2018-05" db="EMBL/GenBank/DDBJ databases">
        <authorList>
            <person name="Lanie J.A."/>
            <person name="Ng W.-L."/>
            <person name="Kazmierczak K.M."/>
            <person name="Andrzejewski T.M."/>
            <person name="Davidsen T.M."/>
            <person name="Wayne K.J."/>
            <person name="Tettelin H."/>
            <person name="Glass J.I."/>
            <person name="Rusch D."/>
            <person name="Podicherti R."/>
            <person name="Tsui H.-C.T."/>
            <person name="Winkler M.E."/>
        </authorList>
    </citation>
    <scope>NUCLEOTIDE SEQUENCE</scope>
</reference>
<dbReference type="EMBL" id="UINC01084980">
    <property type="protein sequence ID" value="SVC32101.1"/>
    <property type="molecule type" value="Genomic_DNA"/>
</dbReference>
<evidence type="ECO:0000259" key="5">
    <source>
        <dbReference type="Pfam" id="PF00288"/>
    </source>
</evidence>
<dbReference type="Pfam" id="PF00288">
    <property type="entry name" value="GHMP_kinases_N"/>
    <property type="match status" value="1"/>
</dbReference>
<dbReference type="GO" id="GO:0005524">
    <property type="term" value="F:ATP binding"/>
    <property type="evidence" value="ECO:0007669"/>
    <property type="project" value="UniProtKB-KW"/>
</dbReference>
<dbReference type="GO" id="GO:0050201">
    <property type="term" value="F:fucokinase activity"/>
    <property type="evidence" value="ECO:0007669"/>
    <property type="project" value="TreeGrafter"/>
</dbReference>
<evidence type="ECO:0000256" key="2">
    <source>
        <dbReference type="ARBA" id="ARBA00022741"/>
    </source>
</evidence>
<keyword evidence="2" id="KW-0547">Nucleotide-binding</keyword>
<sequence length="308" mass="33217">PLFSVADRILLMGRISASTMADRIEVSVPVRVDLAGGWTDVQPYTGDFGGEVVNFAINQYIRSVMEKDSDGRIRVEYSSDIPTGSGLGTSGAMNVGLIATIAGGGKSPEDIAEMAFQFEALLENRGGRQDQWAAARGGFNHLLFLGDEVEEMPFEPMKSARNWLRKHFVIAYTGIEHKSGDIHSGVWERYDQGDQSVLSGLHLIRGAARTMADGLQRDRRELVVKALKDVCEGVDMLDSAIHDPFRTVISPLQEAGSVVAWKALGAGGGGSVGVLCSPMGVSAAVSAIEQAGWKVIEWDYDNQGMQVN</sequence>
<dbReference type="AlphaFoldDB" id="A0A382LB53"/>
<dbReference type="PANTHER" id="PTHR32463">
    <property type="entry name" value="L-FUCOSE KINASE"/>
    <property type="match status" value="1"/>
</dbReference>
<dbReference type="InterPro" id="IPR020568">
    <property type="entry name" value="Ribosomal_Su5_D2-typ_SF"/>
</dbReference>
<dbReference type="InterPro" id="IPR036554">
    <property type="entry name" value="GHMP_kinase_C_sf"/>
</dbReference>
<dbReference type="SUPFAM" id="SSF54211">
    <property type="entry name" value="Ribosomal protein S5 domain 2-like"/>
    <property type="match status" value="1"/>
</dbReference>
<evidence type="ECO:0000256" key="1">
    <source>
        <dbReference type="ARBA" id="ARBA00022679"/>
    </source>
</evidence>
<dbReference type="GO" id="GO:0042352">
    <property type="term" value="P:GDP-L-fucose salvage"/>
    <property type="evidence" value="ECO:0007669"/>
    <property type="project" value="TreeGrafter"/>
</dbReference>
<dbReference type="PANTHER" id="PTHR32463:SF0">
    <property type="entry name" value="L-FUCOSE KINASE"/>
    <property type="match status" value="1"/>
</dbReference>
<evidence type="ECO:0000256" key="3">
    <source>
        <dbReference type="ARBA" id="ARBA00022777"/>
    </source>
</evidence>
<accession>A0A382LB53</accession>
<organism evidence="6">
    <name type="scientific">marine metagenome</name>
    <dbReference type="NCBI Taxonomy" id="408172"/>
    <lineage>
        <taxon>unclassified sequences</taxon>
        <taxon>metagenomes</taxon>
        <taxon>ecological metagenomes</taxon>
    </lineage>
</organism>